<name>A0A6N3Z3H9_ALIFS</name>
<dbReference type="Proteomes" id="UP000435323">
    <property type="component" value="Unassembled WGS sequence"/>
</dbReference>
<dbReference type="AlphaFoldDB" id="A0A6N3Z3H9"/>
<feature type="chain" id="PRO_5026761156" description="Fimbrial protein" evidence="1">
    <location>
        <begin position="20"/>
        <end position="348"/>
    </location>
</feature>
<accession>A0A6N3Z3H9</accession>
<dbReference type="RefSeq" id="WP_155657333.1">
    <property type="nucleotide sequence ID" value="NZ_WOBO01000004.1"/>
</dbReference>
<keyword evidence="1" id="KW-0732">Signal</keyword>
<evidence type="ECO:0008006" key="4">
    <source>
        <dbReference type="Google" id="ProtNLM"/>
    </source>
</evidence>
<dbReference type="EMBL" id="WOBO01000004">
    <property type="protein sequence ID" value="MUK44085.1"/>
    <property type="molecule type" value="Genomic_DNA"/>
</dbReference>
<evidence type="ECO:0000313" key="3">
    <source>
        <dbReference type="Proteomes" id="UP000435323"/>
    </source>
</evidence>
<organism evidence="2 3">
    <name type="scientific">Aliivibrio fischeri</name>
    <name type="common">Vibrio fischeri</name>
    <dbReference type="NCBI Taxonomy" id="668"/>
    <lineage>
        <taxon>Bacteria</taxon>
        <taxon>Pseudomonadati</taxon>
        <taxon>Pseudomonadota</taxon>
        <taxon>Gammaproteobacteria</taxon>
        <taxon>Vibrionales</taxon>
        <taxon>Vibrionaceae</taxon>
        <taxon>Aliivibrio</taxon>
    </lineage>
</organism>
<protein>
    <recommendedName>
        <fullName evidence="4">Fimbrial protein</fullName>
    </recommendedName>
</protein>
<feature type="signal peptide" evidence="1">
    <location>
        <begin position="1"/>
        <end position="19"/>
    </location>
</feature>
<proteinExistence type="predicted"/>
<evidence type="ECO:0000313" key="2">
    <source>
        <dbReference type="EMBL" id="MUK44085.1"/>
    </source>
</evidence>
<evidence type="ECO:0000256" key="1">
    <source>
        <dbReference type="SAM" id="SignalP"/>
    </source>
</evidence>
<comment type="caution">
    <text evidence="2">The sequence shown here is derived from an EMBL/GenBank/DDBJ whole genome shotgun (WGS) entry which is preliminary data.</text>
</comment>
<gene>
    <name evidence="2" type="ORF">GNP77_01710</name>
</gene>
<reference evidence="2 3" key="1">
    <citation type="submission" date="2019-11" db="EMBL/GenBank/DDBJ databases">
        <title>Using colonization assays and comparative genomics to discover symbiosis behaviors and factors in Vibrio fischeri.</title>
        <authorList>
            <person name="Bongrand C."/>
            <person name="Moriano-Gutierrez S."/>
            <person name="Arevalo P."/>
            <person name="Mcfall-Ngai M."/>
            <person name="Visick K."/>
            <person name="Polz M.F."/>
            <person name="Ruby E.G."/>
        </authorList>
    </citation>
    <scope>NUCLEOTIDE SEQUENCE [LARGE SCALE GENOMIC DNA]</scope>
    <source>
        <strain evidence="3">emors.3.2</strain>
    </source>
</reference>
<sequence length="348" mass="38271">MNRLLIYVIFTLFNVSCYAFTLNATVSGNNVALSNGIQQDTNKYTLSDWEPQSNLPPTYEWGPGFNNSGASLVLSGPGGRVEVDVDVVGIEYNTGGASPTSSTPSINALPICESDDFNGNIIHLENSNVGECTTSYHLENKKSVMPFYFLRPIIYLDKQSIADSFQSLDNKKEGYYFGSISLPLRYWYRSIGDIVTYRNINHTFSMKVYYKPSELTEIRIVSPVGGVANLVPTLDTGGESISASTTFQVVAKGLFVEGLVVELDPTNAYKLTMEGADYDIPFSLTCNACDDRLLVDKGVVNFDQSFISKPNSTEIPFSFKVHYDGIGKETIRIGVYSGSFTVMFGADI</sequence>